<feature type="compositionally biased region" description="Basic residues" evidence="1">
    <location>
        <begin position="263"/>
        <end position="272"/>
    </location>
</feature>
<keyword evidence="3" id="KW-1185">Reference proteome</keyword>
<feature type="region of interest" description="Disordered" evidence="1">
    <location>
        <begin position="349"/>
        <end position="376"/>
    </location>
</feature>
<name>A0AAD6SYI4_9AGAR</name>
<feature type="region of interest" description="Disordered" evidence="1">
    <location>
        <begin position="198"/>
        <end position="219"/>
    </location>
</feature>
<comment type="caution">
    <text evidence="2">The sequence shown here is derived from an EMBL/GenBank/DDBJ whole genome shotgun (WGS) entry which is preliminary data.</text>
</comment>
<protein>
    <submittedName>
        <fullName evidence="2">Uncharacterized protein</fullName>
    </submittedName>
</protein>
<accession>A0AAD6SYI4</accession>
<dbReference type="Proteomes" id="UP001218188">
    <property type="component" value="Unassembled WGS sequence"/>
</dbReference>
<feature type="region of interest" description="Disordered" evidence="1">
    <location>
        <begin position="263"/>
        <end position="284"/>
    </location>
</feature>
<feature type="compositionally biased region" description="Pro residues" evidence="1">
    <location>
        <begin position="429"/>
        <end position="438"/>
    </location>
</feature>
<feature type="region of interest" description="Disordered" evidence="1">
    <location>
        <begin position="420"/>
        <end position="444"/>
    </location>
</feature>
<evidence type="ECO:0000313" key="2">
    <source>
        <dbReference type="EMBL" id="KAJ7035411.1"/>
    </source>
</evidence>
<dbReference type="AlphaFoldDB" id="A0AAD6SYI4"/>
<feature type="compositionally biased region" description="Low complexity" evidence="1">
    <location>
        <begin position="355"/>
        <end position="371"/>
    </location>
</feature>
<evidence type="ECO:0000313" key="3">
    <source>
        <dbReference type="Proteomes" id="UP001218188"/>
    </source>
</evidence>
<dbReference type="EMBL" id="JARJCM010000050">
    <property type="protein sequence ID" value="KAJ7035411.1"/>
    <property type="molecule type" value="Genomic_DNA"/>
</dbReference>
<reference evidence="2" key="1">
    <citation type="submission" date="2023-03" db="EMBL/GenBank/DDBJ databases">
        <title>Massive genome expansion in bonnet fungi (Mycena s.s.) driven by repeated elements and novel gene families across ecological guilds.</title>
        <authorList>
            <consortium name="Lawrence Berkeley National Laboratory"/>
            <person name="Harder C.B."/>
            <person name="Miyauchi S."/>
            <person name="Viragh M."/>
            <person name="Kuo A."/>
            <person name="Thoen E."/>
            <person name="Andreopoulos B."/>
            <person name="Lu D."/>
            <person name="Skrede I."/>
            <person name="Drula E."/>
            <person name="Henrissat B."/>
            <person name="Morin E."/>
            <person name="Kohler A."/>
            <person name="Barry K."/>
            <person name="LaButti K."/>
            <person name="Morin E."/>
            <person name="Salamov A."/>
            <person name="Lipzen A."/>
            <person name="Mereny Z."/>
            <person name="Hegedus B."/>
            <person name="Baldrian P."/>
            <person name="Stursova M."/>
            <person name="Weitz H."/>
            <person name="Taylor A."/>
            <person name="Grigoriev I.V."/>
            <person name="Nagy L.G."/>
            <person name="Martin F."/>
            <person name="Kauserud H."/>
        </authorList>
    </citation>
    <scope>NUCLEOTIDE SEQUENCE</scope>
    <source>
        <strain evidence="2">CBHHK200</strain>
    </source>
</reference>
<organism evidence="2 3">
    <name type="scientific">Mycena alexandri</name>
    <dbReference type="NCBI Taxonomy" id="1745969"/>
    <lineage>
        <taxon>Eukaryota</taxon>
        <taxon>Fungi</taxon>
        <taxon>Dikarya</taxon>
        <taxon>Basidiomycota</taxon>
        <taxon>Agaricomycotina</taxon>
        <taxon>Agaricomycetes</taxon>
        <taxon>Agaricomycetidae</taxon>
        <taxon>Agaricales</taxon>
        <taxon>Marasmiineae</taxon>
        <taxon>Mycenaceae</taxon>
        <taxon>Mycena</taxon>
    </lineage>
</organism>
<evidence type="ECO:0000256" key="1">
    <source>
        <dbReference type="SAM" id="MobiDB-lite"/>
    </source>
</evidence>
<sequence length="457" mass="49560">MRKVFKVTERAVVGGWWLVVGNKWGIVGRRKPIGQTQRKPPSSFDHHSGSCFWRLGPWPRRQMFPVCHFPRHSKQTPARYERNSEKAQRLACSVPPNLGAHREELSTWNAVVIEITVVRCSSEFIQTLSTPKRPRRCGASTGAVNTPTIQQEAVVLVYTTNAIGVVAQLTSWGAGRRGVPIRAPKSAVGVVWTAEGKGLSPQRGGLGESGEREHGGRATTTRTLTDARAAGVGSVTSRPSAHVRARARKAGLFEGAARAALKHKHTSRHLGRGHGETLAANPNTQAGFRVPFPTRRVGSLAIVSPSLVKGCIATANRQYPLPAKQALTPSGLPVFEFTSRRPLTVLTVFSGTGRGSSRSPRARSSLRTPAADMRRSSAMVPKISSGTTTSFRLHSLAPYERARIPASHVKPVSSLIVTNREPLDRAEDAPPPPTPYPSSPSQVHPQLFLSQCDAWTM</sequence>
<proteinExistence type="predicted"/>
<gene>
    <name evidence="2" type="ORF">C8F04DRAFT_1182320</name>
</gene>